<keyword evidence="2" id="KW-1185">Reference proteome</keyword>
<feature type="non-terminal residue" evidence="1">
    <location>
        <position position="1"/>
    </location>
</feature>
<evidence type="ECO:0000313" key="2">
    <source>
        <dbReference type="Proteomes" id="UP001177140"/>
    </source>
</evidence>
<accession>A0AA42AY94</accession>
<proteinExistence type="predicted"/>
<dbReference type="Proteomes" id="UP001177140">
    <property type="component" value="Unassembled WGS sequence"/>
</dbReference>
<evidence type="ECO:0000313" key="1">
    <source>
        <dbReference type="EMBL" id="MCL7044683.1"/>
    </source>
</evidence>
<dbReference type="AlphaFoldDB" id="A0AA42AY94"/>
<comment type="caution">
    <text evidence="1">The sequence shown here is derived from an EMBL/GenBank/DDBJ whole genome shotgun (WGS) entry which is preliminary data.</text>
</comment>
<protein>
    <submittedName>
        <fullName evidence="1">Uncharacterized protein</fullName>
    </submittedName>
</protein>
<gene>
    <name evidence="1" type="ORF">MKW94_024832</name>
</gene>
<name>A0AA42AY94_PAPNU</name>
<sequence length="62" mass="7408">LQARAELEQKVRESEEYSKSMRKLEQACQSRDLLEQTLRIHNENLEERINSMSLTGRNKIYL</sequence>
<organism evidence="1 2">
    <name type="scientific">Papaver nudicaule</name>
    <name type="common">Iceland poppy</name>
    <dbReference type="NCBI Taxonomy" id="74823"/>
    <lineage>
        <taxon>Eukaryota</taxon>
        <taxon>Viridiplantae</taxon>
        <taxon>Streptophyta</taxon>
        <taxon>Embryophyta</taxon>
        <taxon>Tracheophyta</taxon>
        <taxon>Spermatophyta</taxon>
        <taxon>Magnoliopsida</taxon>
        <taxon>Ranunculales</taxon>
        <taxon>Papaveraceae</taxon>
        <taxon>Papaveroideae</taxon>
        <taxon>Papaver</taxon>
    </lineage>
</organism>
<dbReference type="EMBL" id="JAJJMA010260771">
    <property type="protein sequence ID" value="MCL7044683.1"/>
    <property type="molecule type" value="Genomic_DNA"/>
</dbReference>
<reference evidence="1" key="1">
    <citation type="submission" date="2022-03" db="EMBL/GenBank/DDBJ databases">
        <title>A functionally conserved STORR gene fusion in Papaver species that diverged 16.8 million years ago.</title>
        <authorList>
            <person name="Catania T."/>
        </authorList>
    </citation>
    <scope>NUCLEOTIDE SEQUENCE</scope>
    <source>
        <strain evidence="1">S-191538</strain>
    </source>
</reference>